<evidence type="ECO:0000313" key="5">
    <source>
        <dbReference type="EMBL" id="PIO30039.1"/>
    </source>
</evidence>
<feature type="domain" description="GST N-terminal" evidence="3">
    <location>
        <begin position="1"/>
        <end position="27"/>
    </location>
</feature>
<dbReference type="Gene3D" id="3.40.30.10">
    <property type="entry name" value="Glutaredoxin"/>
    <property type="match status" value="1"/>
</dbReference>
<dbReference type="OrthoDB" id="414243at2759"/>
<dbReference type="Proteomes" id="UP000228934">
    <property type="component" value="Unassembled WGS sequence"/>
</dbReference>
<proteinExistence type="predicted"/>
<evidence type="ECO:0000313" key="6">
    <source>
        <dbReference type="Proteomes" id="UP000228934"/>
    </source>
</evidence>
<feature type="domain" description="GST C-terminal" evidence="4">
    <location>
        <begin position="29"/>
        <end position="83"/>
    </location>
</feature>
<keyword evidence="2" id="KW-0808">Transferase</keyword>
<dbReference type="GO" id="GO:0004364">
    <property type="term" value="F:glutathione transferase activity"/>
    <property type="evidence" value="ECO:0007669"/>
    <property type="project" value="UniProtKB-EC"/>
</dbReference>
<dbReference type="PANTHER" id="PTHR11571">
    <property type="entry name" value="GLUTATHIONE S-TRANSFERASE"/>
    <property type="match status" value="1"/>
</dbReference>
<dbReference type="InterPro" id="IPR010987">
    <property type="entry name" value="Glutathione-S-Trfase_C-like"/>
</dbReference>
<dbReference type="PRINTS" id="PR01266">
    <property type="entry name" value="GSTRNSFRASEA"/>
</dbReference>
<keyword evidence="6" id="KW-1185">Reference proteome</keyword>
<organism evidence="5 6">
    <name type="scientific">Aquarana catesbeiana</name>
    <name type="common">American bullfrog</name>
    <name type="synonym">Rana catesbeiana</name>
    <dbReference type="NCBI Taxonomy" id="8400"/>
    <lineage>
        <taxon>Eukaryota</taxon>
        <taxon>Metazoa</taxon>
        <taxon>Chordata</taxon>
        <taxon>Craniata</taxon>
        <taxon>Vertebrata</taxon>
        <taxon>Euteleostomi</taxon>
        <taxon>Amphibia</taxon>
        <taxon>Batrachia</taxon>
        <taxon>Anura</taxon>
        <taxon>Neobatrachia</taxon>
        <taxon>Ranoidea</taxon>
        <taxon>Ranidae</taxon>
        <taxon>Aquarana</taxon>
    </lineage>
</organism>
<protein>
    <recommendedName>
        <fullName evidence="1">glutathione transferase</fullName>
        <ecNumber evidence="1">2.5.1.18</ecNumber>
    </recommendedName>
</protein>
<dbReference type="EMBL" id="KV937869">
    <property type="protein sequence ID" value="PIO30039.1"/>
    <property type="molecule type" value="Genomic_DNA"/>
</dbReference>
<dbReference type="SUPFAM" id="SSF47616">
    <property type="entry name" value="GST C-terminal domain-like"/>
    <property type="match status" value="1"/>
</dbReference>
<reference evidence="6" key="1">
    <citation type="journal article" date="2017" name="Nat. Commun.">
        <title>The North American bullfrog draft genome provides insight into hormonal regulation of long noncoding RNA.</title>
        <authorList>
            <person name="Hammond S.A."/>
            <person name="Warren R.L."/>
            <person name="Vandervalk B.P."/>
            <person name="Kucuk E."/>
            <person name="Khan H."/>
            <person name="Gibb E.A."/>
            <person name="Pandoh P."/>
            <person name="Kirk H."/>
            <person name="Zhao Y."/>
            <person name="Jones M."/>
            <person name="Mungall A.J."/>
            <person name="Coope R."/>
            <person name="Pleasance S."/>
            <person name="Moore R.A."/>
            <person name="Holt R.A."/>
            <person name="Round J.M."/>
            <person name="Ohora S."/>
            <person name="Walle B.V."/>
            <person name="Veldhoen N."/>
            <person name="Helbing C.C."/>
            <person name="Birol I."/>
        </authorList>
    </citation>
    <scope>NUCLEOTIDE SEQUENCE [LARGE SCALE GENOMIC DNA]</scope>
</reference>
<dbReference type="AlphaFoldDB" id="A0A2G9RQ55"/>
<name>A0A2G9RQ55_AQUCT</name>
<dbReference type="InterPro" id="IPR050213">
    <property type="entry name" value="GST_superfamily"/>
</dbReference>
<sequence length="83" mass="9700">MVKMDGLKLVQSKAILNYIAGKYNIYGKDLKERLFIDMYTEGIADLMGLIISLFFMAEAEQQKQRDLVKQKALNRYFPVYEKV</sequence>
<dbReference type="PROSITE" id="PS50405">
    <property type="entry name" value="GST_CTER"/>
    <property type="match status" value="1"/>
</dbReference>
<evidence type="ECO:0000256" key="1">
    <source>
        <dbReference type="ARBA" id="ARBA00012452"/>
    </source>
</evidence>
<evidence type="ECO:0000256" key="2">
    <source>
        <dbReference type="ARBA" id="ARBA00022679"/>
    </source>
</evidence>
<dbReference type="PANTHER" id="PTHR11571:SF230">
    <property type="entry name" value="GLUTATHIONE TRANSFERASE"/>
    <property type="match status" value="1"/>
</dbReference>
<dbReference type="InterPro" id="IPR003080">
    <property type="entry name" value="GST_alpha"/>
</dbReference>
<gene>
    <name evidence="5" type="ORF">AB205_0109450</name>
</gene>
<dbReference type="GO" id="GO:0006749">
    <property type="term" value="P:glutathione metabolic process"/>
    <property type="evidence" value="ECO:0007669"/>
    <property type="project" value="TreeGrafter"/>
</dbReference>
<evidence type="ECO:0000259" key="3">
    <source>
        <dbReference type="PROSITE" id="PS50404"/>
    </source>
</evidence>
<dbReference type="InterPro" id="IPR004045">
    <property type="entry name" value="Glutathione_S-Trfase_N"/>
</dbReference>
<dbReference type="InterPro" id="IPR036282">
    <property type="entry name" value="Glutathione-S-Trfase_C_sf"/>
</dbReference>
<dbReference type="EC" id="2.5.1.18" evidence="1"/>
<dbReference type="Gene3D" id="1.20.1050.10">
    <property type="match status" value="1"/>
</dbReference>
<accession>A0A2G9RQ55</accession>
<dbReference type="PROSITE" id="PS50404">
    <property type="entry name" value="GST_NTER"/>
    <property type="match status" value="1"/>
</dbReference>
<evidence type="ECO:0000259" key="4">
    <source>
        <dbReference type="PROSITE" id="PS50405"/>
    </source>
</evidence>